<protein>
    <submittedName>
        <fullName evidence="1">Uncharacterized protein</fullName>
    </submittedName>
</protein>
<evidence type="ECO:0000313" key="2">
    <source>
        <dbReference type="Proteomes" id="UP000324222"/>
    </source>
</evidence>
<keyword evidence="2" id="KW-1185">Reference proteome</keyword>
<dbReference type="AlphaFoldDB" id="A0A5B7FLB5"/>
<proteinExistence type="predicted"/>
<comment type="caution">
    <text evidence="1">The sequence shown here is derived from an EMBL/GenBank/DDBJ whole genome shotgun (WGS) entry which is preliminary data.</text>
</comment>
<dbReference type="SUPFAM" id="SSF52540">
    <property type="entry name" value="P-loop containing nucleoside triphosphate hydrolases"/>
    <property type="match status" value="1"/>
</dbReference>
<dbReference type="Proteomes" id="UP000324222">
    <property type="component" value="Unassembled WGS sequence"/>
</dbReference>
<dbReference type="EMBL" id="VSRR010007098">
    <property type="protein sequence ID" value="MPC46215.1"/>
    <property type="molecule type" value="Genomic_DNA"/>
</dbReference>
<dbReference type="OrthoDB" id="5976022at2759"/>
<accession>A0A5B7FLB5</accession>
<dbReference type="InterPro" id="IPR027417">
    <property type="entry name" value="P-loop_NTPase"/>
</dbReference>
<evidence type="ECO:0000313" key="1">
    <source>
        <dbReference type="EMBL" id="MPC46215.1"/>
    </source>
</evidence>
<sequence>MRKEILFDNDIWNFLEKSFSPVPVRHPRTASVSVVESELVNTSVLFSPARDSFTMGRKSPSKDQHPMSHNYKIVVVGGGGVGKSAITIQFIQVRKLPKFECCELSRAPALHPNQDAVTFFSAEEPLSAACRAL</sequence>
<name>A0A5B7FLB5_PORTR</name>
<gene>
    <name evidence="1" type="ORF">E2C01_039928</name>
</gene>
<dbReference type="Gene3D" id="3.40.50.300">
    <property type="entry name" value="P-loop containing nucleotide triphosphate hydrolases"/>
    <property type="match status" value="1"/>
</dbReference>
<organism evidence="1 2">
    <name type="scientific">Portunus trituberculatus</name>
    <name type="common">Swimming crab</name>
    <name type="synonym">Neptunus trituberculatus</name>
    <dbReference type="NCBI Taxonomy" id="210409"/>
    <lineage>
        <taxon>Eukaryota</taxon>
        <taxon>Metazoa</taxon>
        <taxon>Ecdysozoa</taxon>
        <taxon>Arthropoda</taxon>
        <taxon>Crustacea</taxon>
        <taxon>Multicrustacea</taxon>
        <taxon>Malacostraca</taxon>
        <taxon>Eumalacostraca</taxon>
        <taxon>Eucarida</taxon>
        <taxon>Decapoda</taxon>
        <taxon>Pleocyemata</taxon>
        <taxon>Brachyura</taxon>
        <taxon>Eubrachyura</taxon>
        <taxon>Portunoidea</taxon>
        <taxon>Portunidae</taxon>
        <taxon>Portuninae</taxon>
        <taxon>Portunus</taxon>
    </lineage>
</organism>
<reference evidence="1 2" key="1">
    <citation type="submission" date="2019-05" db="EMBL/GenBank/DDBJ databases">
        <title>Another draft genome of Portunus trituberculatus and its Hox gene families provides insights of decapod evolution.</title>
        <authorList>
            <person name="Jeong J.-H."/>
            <person name="Song I."/>
            <person name="Kim S."/>
            <person name="Choi T."/>
            <person name="Kim D."/>
            <person name="Ryu S."/>
            <person name="Kim W."/>
        </authorList>
    </citation>
    <scope>NUCLEOTIDE SEQUENCE [LARGE SCALE GENOMIC DNA]</scope>
    <source>
        <tissue evidence="1">Muscle</tissue>
    </source>
</reference>